<keyword evidence="1" id="KW-0812">Transmembrane</keyword>
<feature type="transmembrane region" description="Helical" evidence="1">
    <location>
        <begin position="126"/>
        <end position="144"/>
    </location>
</feature>
<evidence type="ECO:0000313" key="3">
    <source>
        <dbReference type="EMBL" id="MCP9199263.1"/>
    </source>
</evidence>
<protein>
    <submittedName>
        <fullName evidence="3">Heparan-alpha-glucosaminide N-acetyltransferase domain-containing protein</fullName>
    </submittedName>
</protein>
<feature type="transmembrane region" description="Helical" evidence="1">
    <location>
        <begin position="308"/>
        <end position="327"/>
    </location>
</feature>
<feature type="domain" description="Heparan-alpha-glucosaminide N-acetyltransferase catalytic" evidence="2">
    <location>
        <begin position="11"/>
        <end position="249"/>
    </location>
</feature>
<feature type="transmembrane region" description="Helical" evidence="1">
    <location>
        <begin position="12"/>
        <end position="33"/>
    </location>
</feature>
<accession>A0A9X2IAS0</accession>
<feature type="transmembrane region" description="Helical" evidence="1">
    <location>
        <begin position="86"/>
        <end position="106"/>
    </location>
</feature>
<feature type="transmembrane region" description="Helical" evidence="1">
    <location>
        <begin position="45"/>
        <end position="65"/>
    </location>
</feature>
<feature type="transmembrane region" description="Helical" evidence="1">
    <location>
        <begin position="151"/>
        <end position="168"/>
    </location>
</feature>
<dbReference type="PANTHER" id="PTHR31061:SF24">
    <property type="entry name" value="LD22376P"/>
    <property type="match status" value="1"/>
</dbReference>
<proteinExistence type="predicted"/>
<organism evidence="3 4">
    <name type="scientific">Christiangramia oceanisediminis</name>
    <dbReference type="NCBI Taxonomy" id="2920386"/>
    <lineage>
        <taxon>Bacteria</taxon>
        <taxon>Pseudomonadati</taxon>
        <taxon>Bacteroidota</taxon>
        <taxon>Flavobacteriia</taxon>
        <taxon>Flavobacteriales</taxon>
        <taxon>Flavobacteriaceae</taxon>
        <taxon>Christiangramia</taxon>
    </lineage>
</organism>
<dbReference type="PANTHER" id="PTHR31061">
    <property type="entry name" value="LD22376P"/>
    <property type="match status" value="1"/>
</dbReference>
<dbReference type="RefSeq" id="WP_241549568.1">
    <property type="nucleotide sequence ID" value="NZ_JANCNS010000001.1"/>
</dbReference>
<dbReference type="Pfam" id="PF07786">
    <property type="entry name" value="HGSNAT_cat"/>
    <property type="match status" value="1"/>
</dbReference>
<feature type="transmembrane region" description="Helical" evidence="1">
    <location>
        <begin position="206"/>
        <end position="227"/>
    </location>
</feature>
<name>A0A9X2IAS0_9FLAO</name>
<gene>
    <name evidence="3" type="ORF">MKO06_05050</name>
</gene>
<feature type="transmembrane region" description="Helical" evidence="1">
    <location>
        <begin position="347"/>
        <end position="368"/>
    </location>
</feature>
<sequence length="377" mass="42959">MLEKSAEPLKRYLALDVLRGMTIALMVLVNTPGSWSSIYAPFKHAAWHGFTATDLVFPTFLFVVGNAMSFSFRKFKAEDAGFWKKVLSRTILIFLIGLLLNAFPFLTRENEELVFKDLSQIRIMGVLQRIALCYFLASLIVKFLNWKAISGVSIMILFGYWAILYFFGDHPNPYSLENNAALKFDLFLFSPENLWSGFGKTFDPEGLLSTLPATVNVLAGFLCGKFIQKYGNSKKTFTNLLLAGLVFLGAGLLWDTWFPINKAIWTSSFVIFSTGWDLIILALLVLIIELLGLKRWTYFFQAFGRNPLFIFILSGVIVKLLILIKIGDSSLKSVIYDRFYSSWLAPNNASLLFALSFMLLMWLIGFWMDKRKIYIKV</sequence>
<dbReference type="AlphaFoldDB" id="A0A9X2IAS0"/>
<dbReference type="EMBL" id="JANCNS010000001">
    <property type="protein sequence ID" value="MCP9199263.1"/>
    <property type="molecule type" value="Genomic_DNA"/>
</dbReference>
<comment type="caution">
    <text evidence="3">The sequence shown here is derived from an EMBL/GenBank/DDBJ whole genome shotgun (WGS) entry which is preliminary data.</text>
</comment>
<reference evidence="3" key="1">
    <citation type="submission" date="2022-07" db="EMBL/GenBank/DDBJ databases">
        <title>Gramela sediminis sp. nov., isolated from deep-sea sediment of the Indian Ocean.</title>
        <authorList>
            <person name="Shi H."/>
        </authorList>
    </citation>
    <scope>NUCLEOTIDE SEQUENCE</scope>
    <source>
        <strain evidence="3">GC03-9</strain>
    </source>
</reference>
<keyword evidence="1" id="KW-1133">Transmembrane helix</keyword>
<keyword evidence="1" id="KW-0472">Membrane</keyword>
<dbReference type="InterPro" id="IPR012429">
    <property type="entry name" value="HGSNAT_cat"/>
</dbReference>
<feature type="transmembrane region" description="Helical" evidence="1">
    <location>
        <begin position="239"/>
        <end position="257"/>
    </location>
</feature>
<evidence type="ECO:0000313" key="4">
    <source>
        <dbReference type="Proteomes" id="UP001155280"/>
    </source>
</evidence>
<feature type="transmembrane region" description="Helical" evidence="1">
    <location>
        <begin position="263"/>
        <end position="288"/>
    </location>
</feature>
<dbReference type="Proteomes" id="UP001155280">
    <property type="component" value="Unassembled WGS sequence"/>
</dbReference>
<evidence type="ECO:0000259" key="2">
    <source>
        <dbReference type="Pfam" id="PF07786"/>
    </source>
</evidence>
<evidence type="ECO:0000256" key="1">
    <source>
        <dbReference type="SAM" id="Phobius"/>
    </source>
</evidence>
<keyword evidence="4" id="KW-1185">Reference proteome</keyword>